<reference evidence="5 6" key="1">
    <citation type="submission" date="2018-11" db="EMBL/GenBank/DDBJ databases">
        <title>Neisseria weixii sp. nov. isolated from the rectal contents of plateau pika (Ochotona cruzoniae).</title>
        <authorList>
            <person name="Zhang G."/>
        </authorList>
    </citation>
    <scope>NUCLEOTIDE SEQUENCE [LARGE SCALE GENOMIC DNA]</scope>
    <source>
        <strain evidence="5 6">10009</strain>
    </source>
</reference>
<keyword evidence="6" id="KW-1185">Reference proteome</keyword>
<dbReference type="InterPro" id="IPR040079">
    <property type="entry name" value="Glutathione_S-Trfase"/>
</dbReference>
<dbReference type="SUPFAM" id="SSF47616">
    <property type="entry name" value="GST C-terminal domain-like"/>
    <property type="match status" value="1"/>
</dbReference>
<evidence type="ECO:0000259" key="4">
    <source>
        <dbReference type="PROSITE" id="PS50405"/>
    </source>
</evidence>
<feature type="site" description="Lowers pKa of active site Cys" evidence="3">
    <location>
        <position position="270"/>
    </location>
</feature>
<evidence type="ECO:0000313" key="5">
    <source>
        <dbReference type="EMBL" id="RPD83955.1"/>
    </source>
</evidence>
<dbReference type="Gene3D" id="3.40.30.10">
    <property type="entry name" value="Glutaredoxin"/>
    <property type="match status" value="1"/>
</dbReference>
<dbReference type="OrthoDB" id="9769158at2"/>
<organism evidence="5 6">
    <name type="scientific">Neisseria weixii</name>
    <dbReference type="NCBI Taxonomy" id="1853276"/>
    <lineage>
        <taxon>Bacteria</taxon>
        <taxon>Pseudomonadati</taxon>
        <taxon>Pseudomonadota</taxon>
        <taxon>Betaproteobacteria</taxon>
        <taxon>Neisseriales</taxon>
        <taxon>Neisseriaceae</taxon>
        <taxon>Neisseria</taxon>
    </lineage>
</organism>
<dbReference type="Proteomes" id="UP000272412">
    <property type="component" value="Unassembled WGS sequence"/>
</dbReference>
<dbReference type="InterPro" id="IPR010987">
    <property type="entry name" value="Glutathione-S-Trfase_C-like"/>
</dbReference>
<dbReference type="InterPro" id="IPR016639">
    <property type="entry name" value="GST_Omega/GSH"/>
</dbReference>
<evidence type="ECO:0000256" key="3">
    <source>
        <dbReference type="PIRSR" id="PIRSR015753-3"/>
    </source>
</evidence>
<dbReference type="EMBL" id="RPFL01000043">
    <property type="protein sequence ID" value="RPD83955.1"/>
    <property type="molecule type" value="Genomic_DNA"/>
</dbReference>
<accession>A0A3N4MLK4</accession>
<dbReference type="GO" id="GO:0004364">
    <property type="term" value="F:glutathione transferase activity"/>
    <property type="evidence" value="ECO:0007669"/>
    <property type="project" value="InterPro"/>
</dbReference>
<evidence type="ECO:0000256" key="2">
    <source>
        <dbReference type="PIRSR" id="PIRSR015753-2"/>
    </source>
</evidence>
<dbReference type="InterPro" id="IPR047047">
    <property type="entry name" value="GST_Omega-like_C"/>
</dbReference>
<evidence type="ECO:0000313" key="6">
    <source>
        <dbReference type="Proteomes" id="UP000272412"/>
    </source>
</evidence>
<gene>
    <name evidence="5" type="ORF">EGK74_11645</name>
</gene>
<feature type="site" description="Lowers pKa of active site Cys" evidence="3">
    <location>
        <position position="227"/>
    </location>
</feature>
<dbReference type="InterPro" id="IPR036249">
    <property type="entry name" value="Thioredoxin-like_sf"/>
</dbReference>
<dbReference type="Pfam" id="PF13409">
    <property type="entry name" value="GST_N_2"/>
    <property type="match status" value="1"/>
</dbReference>
<dbReference type="PANTHER" id="PTHR32419:SF6">
    <property type="entry name" value="GLUTATHIONE S-TRANSFERASE OMEGA-LIKE 1-RELATED"/>
    <property type="match status" value="1"/>
</dbReference>
<feature type="domain" description="GST C-terminal" evidence="4">
    <location>
        <begin position="146"/>
        <end position="277"/>
    </location>
</feature>
<feature type="active site" description="Proton donor/acceptor" evidence="1">
    <location>
        <position position="169"/>
    </location>
</feature>
<dbReference type="Pfam" id="PF13410">
    <property type="entry name" value="GST_C_2"/>
    <property type="match status" value="1"/>
</dbReference>
<dbReference type="SFLD" id="SFLDG01148">
    <property type="entry name" value="Xi_(cytGST)"/>
    <property type="match status" value="1"/>
</dbReference>
<dbReference type="SUPFAM" id="SSF52833">
    <property type="entry name" value="Thioredoxin-like"/>
    <property type="match status" value="1"/>
</dbReference>
<dbReference type="RefSeq" id="WP_123804892.1">
    <property type="nucleotide sequence ID" value="NZ_RPFL01000043.1"/>
</dbReference>
<sequence>MPLLEKGQWRADLCSLAEMDNFPTQITAESHRYHFYYAYGCPFAHRANLVIHYLDLHHVISSSSTAPEMLDQGWTFNEQYPDSLFHSAFLRDIYLKAKPDYSGRVSLPVLWDKQAQTIACNDSAEMALHLATEWQDFAQKPATLVPEALKEEISRLNEWLNLQITLKVYQVGLANSQQKYEKQLAKLFENLETLDDRLAQTRYLFGETITLSDFFLFPTLIRFESVYADLYKCNLKPLSEFKHLYRYMIDLYQQPAIQATVDIPYTKRFYYFSQPHLNPTRLVPVGPNLKWR</sequence>
<name>A0A3N4MLK4_9NEIS</name>
<comment type="caution">
    <text evidence="5">The sequence shown here is derived from an EMBL/GenBank/DDBJ whole genome shotgun (WGS) entry which is preliminary data.</text>
</comment>
<dbReference type="InterPro" id="IPR004045">
    <property type="entry name" value="Glutathione_S-Trfase_N"/>
</dbReference>
<feature type="binding site" evidence="2">
    <location>
        <position position="74"/>
    </location>
    <ligand>
        <name>glutathione</name>
        <dbReference type="ChEBI" id="CHEBI:57925"/>
    </ligand>
</feature>
<dbReference type="Gene3D" id="1.20.1050.10">
    <property type="match status" value="1"/>
</dbReference>
<dbReference type="SFLD" id="SFLDS00019">
    <property type="entry name" value="Glutathione_Transferase_(cytos"/>
    <property type="match status" value="1"/>
</dbReference>
<dbReference type="SFLD" id="SFLDG01206">
    <property type="entry name" value="Xi.1"/>
    <property type="match status" value="1"/>
</dbReference>
<dbReference type="InterPro" id="IPR036282">
    <property type="entry name" value="Glutathione-S-Trfase_C_sf"/>
</dbReference>
<dbReference type="PANTHER" id="PTHR32419">
    <property type="entry name" value="GLUTATHIONYL-HYDROQUINONE REDUCTASE"/>
    <property type="match status" value="1"/>
</dbReference>
<proteinExistence type="predicted"/>
<protein>
    <submittedName>
        <fullName evidence="5">Glutathione-dependent reductase</fullName>
    </submittedName>
</protein>
<feature type="active site" description="Nucleophile" evidence="1">
    <location>
        <position position="41"/>
    </location>
</feature>
<dbReference type="AlphaFoldDB" id="A0A3N4MLK4"/>
<evidence type="ECO:0000256" key="1">
    <source>
        <dbReference type="PIRSR" id="PIRSR015753-1"/>
    </source>
</evidence>
<dbReference type="GO" id="GO:0005737">
    <property type="term" value="C:cytoplasm"/>
    <property type="evidence" value="ECO:0007669"/>
    <property type="project" value="TreeGrafter"/>
</dbReference>
<dbReference type="PIRSF" id="PIRSF015753">
    <property type="entry name" value="GST"/>
    <property type="match status" value="1"/>
</dbReference>
<feature type="binding site" evidence="2">
    <location>
        <begin position="122"/>
        <end position="123"/>
    </location>
    <ligand>
        <name>glutathione</name>
        <dbReference type="ChEBI" id="CHEBI:57925"/>
    </ligand>
</feature>
<dbReference type="PROSITE" id="PS50405">
    <property type="entry name" value="GST_CTER"/>
    <property type="match status" value="1"/>
</dbReference>
<dbReference type="CDD" id="cd03190">
    <property type="entry name" value="GST_C_Omega_like"/>
    <property type="match status" value="1"/>
</dbReference>